<sequence length="125" mass="14007">MGVTGSNFPFCKRRLVLLPHVPGTRRARIDQSASGKFRYESSDQSNPEPGSWFCGRCASHSYHNWRAPAERQEGGRGYMSRGDTTQKAFFFRIAAAQMKQAELKALPAVGFYRSLLPAGLNRTNH</sequence>
<comment type="caution">
    <text evidence="2">The sequence shown here is derived from an EMBL/GenBank/DDBJ whole genome shotgun (WGS) entry which is preliminary data.</text>
</comment>
<evidence type="ECO:0008006" key="4">
    <source>
        <dbReference type="Google" id="ProtNLM"/>
    </source>
</evidence>
<proteinExistence type="predicted"/>
<dbReference type="Proteomes" id="UP000762676">
    <property type="component" value="Unassembled WGS sequence"/>
</dbReference>
<accession>A0AAV4J889</accession>
<evidence type="ECO:0000313" key="3">
    <source>
        <dbReference type="Proteomes" id="UP000762676"/>
    </source>
</evidence>
<evidence type="ECO:0000256" key="1">
    <source>
        <dbReference type="SAM" id="MobiDB-lite"/>
    </source>
</evidence>
<name>A0AAV4J889_9GAST</name>
<keyword evidence="3" id="KW-1185">Reference proteome</keyword>
<evidence type="ECO:0000313" key="2">
    <source>
        <dbReference type="EMBL" id="GFS19023.1"/>
    </source>
</evidence>
<gene>
    <name evidence="2" type="ORF">ElyMa_006862800</name>
</gene>
<dbReference type="AlphaFoldDB" id="A0AAV4J889"/>
<reference evidence="2 3" key="1">
    <citation type="journal article" date="2021" name="Elife">
        <title>Chloroplast acquisition without the gene transfer in kleptoplastic sea slugs, Plakobranchus ocellatus.</title>
        <authorList>
            <person name="Maeda T."/>
            <person name="Takahashi S."/>
            <person name="Yoshida T."/>
            <person name="Shimamura S."/>
            <person name="Takaki Y."/>
            <person name="Nagai Y."/>
            <person name="Toyoda A."/>
            <person name="Suzuki Y."/>
            <person name="Arimoto A."/>
            <person name="Ishii H."/>
            <person name="Satoh N."/>
            <person name="Nishiyama T."/>
            <person name="Hasebe M."/>
            <person name="Maruyama T."/>
            <person name="Minagawa J."/>
            <person name="Obokata J."/>
            <person name="Shigenobu S."/>
        </authorList>
    </citation>
    <scope>NUCLEOTIDE SEQUENCE [LARGE SCALE GENOMIC DNA]</scope>
</reference>
<dbReference type="EMBL" id="BMAT01013731">
    <property type="protein sequence ID" value="GFS19023.1"/>
    <property type="molecule type" value="Genomic_DNA"/>
</dbReference>
<protein>
    <recommendedName>
        <fullName evidence="4">Zinc finger GRF-type domain-containing protein</fullName>
    </recommendedName>
</protein>
<organism evidence="2 3">
    <name type="scientific">Elysia marginata</name>
    <dbReference type="NCBI Taxonomy" id="1093978"/>
    <lineage>
        <taxon>Eukaryota</taxon>
        <taxon>Metazoa</taxon>
        <taxon>Spiralia</taxon>
        <taxon>Lophotrochozoa</taxon>
        <taxon>Mollusca</taxon>
        <taxon>Gastropoda</taxon>
        <taxon>Heterobranchia</taxon>
        <taxon>Euthyneura</taxon>
        <taxon>Panpulmonata</taxon>
        <taxon>Sacoglossa</taxon>
        <taxon>Placobranchoidea</taxon>
        <taxon>Plakobranchidae</taxon>
        <taxon>Elysia</taxon>
    </lineage>
</organism>
<feature type="region of interest" description="Disordered" evidence="1">
    <location>
        <begin position="28"/>
        <end position="49"/>
    </location>
</feature>